<comment type="caution">
    <text evidence="1">The sequence shown here is derived from an EMBL/GenBank/DDBJ whole genome shotgun (WGS) entry which is preliminary data.</text>
</comment>
<accession>A0A0F9KCM5</accession>
<sequence>MPDRYITNSASSDRNALADGLKKILDLCATHSHNAVILHLPVKNHLRQLSILLNQKLINALKKNNYGSWNSITFTLHTERLEISDWTEDIVLSLYPTSKMTDNLNDLRRAKAIVVVPLIDKEREKWIHTWNPEIIGGDKVEIENLEVDPRLERALSALTGIINVSTGLTHSSDRESAIHLLQILHRNGIHLKPDNMKIWALQNGWTSDGANNLQDIAQRILEGRKFRTSGVNMWNDKFIQGLLGNKNNETILLSF</sequence>
<reference evidence="1" key="1">
    <citation type="journal article" date="2015" name="Nature">
        <title>Complex archaea that bridge the gap between prokaryotes and eukaryotes.</title>
        <authorList>
            <person name="Spang A."/>
            <person name="Saw J.H."/>
            <person name="Jorgensen S.L."/>
            <person name="Zaremba-Niedzwiedzka K."/>
            <person name="Martijn J."/>
            <person name="Lind A.E."/>
            <person name="van Eijk R."/>
            <person name="Schleper C."/>
            <person name="Guy L."/>
            <person name="Ettema T.J."/>
        </authorList>
    </citation>
    <scope>NUCLEOTIDE SEQUENCE</scope>
</reference>
<protein>
    <submittedName>
        <fullName evidence="1">Uncharacterized protein</fullName>
    </submittedName>
</protein>
<organism evidence="1">
    <name type="scientific">marine sediment metagenome</name>
    <dbReference type="NCBI Taxonomy" id="412755"/>
    <lineage>
        <taxon>unclassified sequences</taxon>
        <taxon>metagenomes</taxon>
        <taxon>ecological metagenomes</taxon>
    </lineage>
</organism>
<dbReference type="InterPro" id="IPR037210">
    <property type="entry name" value="YoaC-like_sf"/>
</dbReference>
<dbReference type="AlphaFoldDB" id="A0A0F9KCM5"/>
<proteinExistence type="predicted"/>
<gene>
    <name evidence="1" type="ORF">LCGC14_1344940</name>
</gene>
<dbReference type="Gene3D" id="1.20.1290.30">
    <property type="match status" value="1"/>
</dbReference>
<evidence type="ECO:0000313" key="1">
    <source>
        <dbReference type="EMBL" id="KKM79934.1"/>
    </source>
</evidence>
<name>A0A0F9KCM5_9ZZZZ</name>
<dbReference type="EMBL" id="LAZR01008264">
    <property type="protein sequence ID" value="KKM79934.1"/>
    <property type="molecule type" value="Genomic_DNA"/>
</dbReference>